<name>A0A3M8AER7_9MICO</name>
<evidence type="ECO:0000313" key="1">
    <source>
        <dbReference type="EMBL" id="RNB49703.1"/>
    </source>
</evidence>
<protein>
    <submittedName>
        <fullName evidence="1">DUF1353 domain-containing protein</fullName>
    </submittedName>
</protein>
<gene>
    <name evidence="1" type="ORF">EDM22_09590</name>
</gene>
<dbReference type="InterPro" id="IPR010767">
    <property type="entry name" value="Phage_CGC-2007_Cje0229"/>
</dbReference>
<dbReference type="Proteomes" id="UP000275048">
    <property type="component" value="Unassembled WGS sequence"/>
</dbReference>
<keyword evidence="2" id="KW-1185">Reference proteome</keyword>
<reference evidence="1 2" key="1">
    <citation type="submission" date="2018-10" db="EMBL/GenBank/DDBJ databases">
        <title>Isolation, diversity and antibacterial activity of antinobacteria from the wheat rhizosphere soil.</title>
        <authorList>
            <person name="Sun T."/>
        </authorList>
    </citation>
    <scope>NUCLEOTIDE SEQUENCE [LARGE SCALE GENOMIC DNA]</scope>
    <source>
        <strain evidence="1 2">SJ-23</strain>
    </source>
</reference>
<dbReference type="RefSeq" id="WP_122936835.1">
    <property type="nucleotide sequence ID" value="NZ_JBHSNT010000003.1"/>
</dbReference>
<accession>A0A3M8AER7</accession>
<dbReference type="Pfam" id="PF07087">
    <property type="entry name" value="DUF1353"/>
    <property type="match status" value="1"/>
</dbReference>
<proteinExistence type="predicted"/>
<comment type="caution">
    <text evidence="1">The sequence shown here is derived from an EMBL/GenBank/DDBJ whole genome shotgun (WGS) entry which is preliminary data.</text>
</comment>
<dbReference type="EMBL" id="RHHB01000015">
    <property type="protein sequence ID" value="RNB49703.1"/>
    <property type="molecule type" value="Genomic_DNA"/>
</dbReference>
<evidence type="ECO:0000313" key="2">
    <source>
        <dbReference type="Proteomes" id="UP000275048"/>
    </source>
</evidence>
<dbReference type="OrthoDB" id="4476615at2"/>
<organism evidence="1 2">
    <name type="scientific">Agromyces tardus</name>
    <dbReference type="NCBI Taxonomy" id="2583849"/>
    <lineage>
        <taxon>Bacteria</taxon>
        <taxon>Bacillati</taxon>
        <taxon>Actinomycetota</taxon>
        <taxon>Actinomycetes</taxon>
        <taxon>Micrococcales</taxon>
        <taxon>Microbacteriaceae</taxon>
        <taxon>Agromyces</taxon>
    </lineage>
</organism>
<dbReference type="AlphaFoldDB" id="A0A3M8AER7"/>
<sequence length="247" mass="26918">MPFRTDDDQPLEELLLAQRPATGYRFELRAPVVYVDPVAGHRYRAPARDEASGSHGFTDLASVPTPLWGFIASYGRQSAPAVLHDEQSLRADELGDRRAALAARREDDRVFRTALREQGVPRLRALLMWAWVSADRERTFAGAAGWLLLAQVALGVVALVAAVVFAVVPSWWLALALLVAPALAALWWRGLARLVIVLTYSLAAFGPLFVVSLAAIGVFRVVEGVVELVAGGDPRDVVRPTLRPDHG</sequence>